<evidence type="ECO:0000313" key="2">
    <source>
        <dbReference type="EMBL" id="KAK3790913.1"/>
    </source>
</evidence>
<evidence type="ECO:0000313" key="3">
    <source>
        <dbReference type="Proteomes" id="UP001283361"/>
    </source>
</evidence>
<feature type="region of interest" description="Disordered" evidence="1">
    <location>
        <begin position="79"/>
        <end position="101"/>
    </location>
</feature>
<protein>
    <submittedName>
        <fullName evidence="2">Uncharacterized protein</fullName>
    </submittedName>
</protein>
<evidence type="ECO:0000256" key="1">
    <source>
        <dbReference type="SAM" id="MobiDB-lite"/>
    </source>
</evidence>
<reference evidence="2" key="1">
    <citation type="journal article" date="2023" name="G3 (Bethesda)">
        <title>A reference genome for the long-term kleptoplast-retaining sea slug Elysia crispata morphotype clarki.</title>
        <authorList>
            <person name="Eastman K.E."/>
            <person name="Pendleton A.L."/>
            <person name="Shaikh M.A."/>
            <person name="Suttiyut T."/>
            <person name="Ogas R."/>
            <person name="Tomko P."/>
            <person name="Gavelis G."/>
            <person name="Widhalm J.R."/>
            <person name="Wisecaver J.H."/>
        </authorList>
    </citation>
    <scope>NUCLEOTIDE SEQUENCE</scope>
    <source>
        <strain evidence="2">ECLA1</strain>
    </source>
</reference>
<proteinExistence type="predicted"/>
<dbReference type="Proteomes" id="UP001283361">
    <property type="component" value="Unassembled WGS sequence"/>
</dbReference>
<accession>A0AAE1AND9</accession>
<organism evidence="2 3">
    <name type="scientific">Elysia crispata</name>
    <name type="common">lettuce slug</name>
    <dbReference type="NCBI Taxonomy" id="231223"/>
    <lineage>
        <taxon>Eukaryota</taxon>
        <taxon>Metazoa</taxon>
        <taxon>Spiralia</taxon>
        <taxon>Lophotrochozoa</taxon>
        <taxon>Mollusca</taxon>
        <taxon>Gastropoda</taxon>
        <taxon>Heterobranchia</taxon>
        <taxon>Euthyneura</taxon>
        <taxon>Panpulmonata</taxon>
        <taxon>Sacoglossa</taxon>
        <taxon>Placobranchoidea</taxon>
        <taxon>Plakobranchidae</taxon>
        <taxon>Elysia</taxon>
    </lineage>
</organism>
<dbReference type="EMBL" id="JAWDGP010001500">
    <property type="protein sequence ID" value="KAK3790913.1"/>
    <property type="molecule type" value="Genomic_DNA"/>
</dbReference>
<keyword evidence="3" id="KW-1185">Reference proteome</keyword>
<sequence>MASITTCGCHHVMEGQAWLKPPKTSMWPGFAASYSTQPGYQGDVMCGLNHPRPACGQVLQPHTRHNQDIKASVIEANTPAKPKMEWDPTLHPAPGDPCQYV</sequence>
<gene>
    <name evidence="2" type="ORF">RRG08_053237</name>
</gene>
<dbReference type="AlphaFoldDB" id="A0AAE1AND9"/>
<comment type="caution">
    <text evidence="2">The sequence shown here is derived from an EMBL/GenBank/DDBJ whole genome shotgun (WGS) entry which is preliminary data.</text>
</comment>
<name>A0AAE1AND9_9GAST</name>